<comment type="caution">
    <text evidence="1">The sequence shown here is derived from an EMBL/GenBank/DDBJ whole genome shotgun (WGS) entry which is preliminary data.</text>
</comment>
<dbReference type="RefSeq" id="WP_225233561.1">
    <property type="nucleotide sequence ID" value="NZ_JBAPLV010000014.1"/>
</dbReference>
<gene>
    <name evidence="1" type="ORF">UXQ13_13640</name>
</gene>
<protein>
    <submittedName>
        <fullName evidence="1">Uncharacterized protein</fullName>
    </submittedName>
</protein>
<reference evidence="1 2" key="1">
    <citation type="submission" date="2024-03" db="EMBL/GenBank/DDBJ databases">
        <title>Draft genome sequence of Klenkia terrae.</title>
        <authorList>
            <person name="Duangmal K."/>
            <person name="Chantavorakit T."/>
        </authorList>
    </citation>
    <scope>NUCLEOTIDE SEQUENCE [LARGE SCALE GENOMIC DNA]</scope>
    <source>
        <strain evidence="1 2">JCM 17786</strain>
    </source>
</reference>
<dbReference type="Proteomes" id="UP001373496">
    <property type="component" value="Unassembled WGS sequence"/>
</dbReference>
<dbReference type="EMBL" id="JBAPLV010000014">
    <property type="protein sequence ID" value="MEI4279508.1"/>
    <property type="molecule type" value="Genomic_DNA"/>
</dbReference>
<sequence>MPPARPAELVLHVGGPRHGQVDRIPTDQLRGRLVYAGPRWIGVYRRIEPVRTRSTPYGAAQVWVVDEGDLLSGPASPAPCLTDET</sequence>
<keyword evidence="2" id="KW-1185">Reference proteome</keyword>
<name>A0ABU8E839_9ACTN</name>
<evidence type="ECO:0000313" key="1">
    <source>
        <dbReference type="EMBL" id="MEI4279508.1"/>
    </source>
</evidence>
<accession>A0ABU8E839</accession>
<evidence type="ECO:0000313" key="2">
    <source>
        <dbReference type="Proteomes" id="UP001373496"/>
    </source>
</evidence>
<proteinExistence type="predicted"/>
<organism evidence="1 2">
    <name type="scientific">Klenkia terrae</name>
    <dbReference type="NCBI Taxonomy" id="1052259"/>
    <lineage>
        <taxon>Bacteria</taxon>
        <taxon>Bacillati</taxon>
        <taxon>Actinomycetota</taxon>
        <taxon>Actinomycetes</taxon>
        <taxon>Geodermatophilales</taxon>
        <taxon>Geodermatophilaceae</taxon>
        <taxon>Klenkia</taxon>
    </lineage>
</organism>